<protein>
    <recommendedName>
        <fullName evidence="2">Type II secretion system protein H</fullName>
    </recommendedName>
    <alternativeName>
        <fullName evidence="10">General secretion pathway protein H</fullName>
    </alternativeName>
</protein>
<evidence type="ECO:0000256" key="7">
    <source>
        <dbReference type="ARBA" id="ARBA00022989"/>
    </source>
</evidence>
<dbReference type="GO" id="GO:0015628">
    <property type="term" value="P:protein secretion by the type II secretion system"/>
    <property type="evidence" value="ECO:0007669"/>
    <property type="project" value="InterPro"/>
</dbReference>
<evidence type="ECO:0000256" key="3">
    <source>
        <dbReference type="ARBA" id="ARBA00022475"/>
    </source>
</evidence>
<dbReference type="EMBL" id="CP036291">
    <property type="protein sequence ID" value="QDU89912.1"/>
    <property type="molecule type" value="Genomic_DNA"/>
</dbReference>
<evidence type="ECO:0000313" key="14">
    <source>
        <dbReference type="Proteomes" id="UP000317429"/>
    </source>
</evidence>
<dbReference type="KEGG" id="pnd:Pla175_33090"/>
<dbReference type="InterPro" id="IPR022346">
    <property type="entry name" value="T2SS_GspH"/>
</dbReference>
<proteinExistence type="inferred from homology"/>
<dbReference type="GO" id="GO:0015627">
    <property type="term" value="C:type II protein secretion system complex"/>
    <property type="evidence" value="ECO:0007669"/>
    <property type="project" value="InterPro"/>
</dbReference>
<keyword evidence="14" id="KW-1185">Reference proteome</keyword>
<dbReference type="Pfam" id="PF07963">
    <property type="entry name" value="N_methyl"/>
    <property type="match status" value="1"/>
</dbReference>
<comment type="subcellular location">
    <subcellularLocation>
        <location evidence="1">Cell inner membrane</location>
        <topology evidence="1">Single-pass membrane protein</topology>
    </subcellularLocation>
</comment>
<evidence type="ECO:0000256" key="10">
    <source>
        <dbReference type="ARBA" id="ARBA00030775"/>
    </source>
</evidence>
<gene>
    <name evidence="13" type="ORF">Pla175_33090</name>
</gene>
<dbReference type="Gene3D" id="3.30.700.10">
    <property type="entry name" value="Glycoprotein, Type 4 Pilin"/>
    <property type="match status" value="1"/>
</dbReference>
<dbReference type="RefSeq" id="WP_145287328.1">
    <property type="nucleotide sequence ID" value="NZ_CP036291.1"/>
</dbReference>
<feature type="transmembrane region" description="Helical" evidence="11">
    <location>
        <begin position="22"/>
        <end position="44"/>
    </location>
</feature>
<dbReference type="GO" id="GO:0005886">
    <property type="term" value="C:plasma membrane"/>
    <property type="evidence" value="ECO:0007669"/>
    <property type="project" value="UniProtKB-SubCell"/>
</dbReference>
<evidence type="ECO:0000256" key="2">
    <source>
        <dbReference type="ARBA" id="ARBA00021549"/>
    </source>
</evidence>
<accession>A0A518DEQ1</accession>
<evidence type="ECO:0000256" key="4">
    <source>
        <dbReference type="ARBA" id="ARBA00022481"/>
    </source>
</evidence>
<keyword evidence="8 11" id="KW-0472">Membrane</keyword>
<keyword evidence="6 11" id="KW-0812">Transmembrane</keyword>
<organism evidence="13 14">
    <name type="scientific">Pirellulimonas nuda</name>
    <dbReference type="NCBI Taxonomy" id="2528009"/>
    <lineage>
        <taxon>Bacteria</taxon>
        <taxon>Pseudomonadati</taxon>
        <taxon>Planctomycetota</taxon>
        <taxon>Planctomycetia</taxon>
        <taxon>Pirellulales</taxon>
        <taxon>Lacipirellulaceae</taxon>
        <taxon>Pirellulimonas</taxon>
    </lineage>
</organism>
<name>A0A518DEQ1_9BACT</name>
<dbReference type="SUPFAM" id="SSF54523">
    <property type="entry name" value="Pili subunits"/>
    <property type="match status" value="1"/>
</dbReference>
<comment type="similarity">
    <text evidence="9">Belongs to the GSP H family.</text>
</comment>
<dbReference type="NCBIfam" id="TIGR02532">
    <property type="entry name" value="IV_pilin_GFxxxE"/>
    <property type="match status" value="1"/>
</dbReference>
<keyword evidence="7 11" id="KW-1133">Transmembrane helix</keyword>
<feature type="domain" description="General secretion pathway GspH" evidence="12">
    <location>
        <begin position="60"/>
        <end position="161"/>
    </location>
</feature>
<evidence type="ECO:0000256" key="8">
    <source>
        <dbReference type="ARBA" id="ARBA00023136"/>
    </source>
</evidence>
<evidence type="ECO:0000259" key="12">
    <source>
        <dbReference type="Pfam" id="PF12019"/>
    </source>
</evidence>
<evidence type="ECO:0000256" key="11">
    <source>
        <dbReference type="SAM" id="Phobius"/>
    </source>
</evidence>
<dbReference type="OrthoDB" id="277238at2"/>
<evidence type="ECO:0000256" key="6">
    <source>
        <dbReference type="ARBA" id="ARBA00022692"/>
    </source>
</evidence>
<keyword evidence="4" id="KW-0488">Methylation</keyword>
<dbReference type="AlphaFoldDB" id="A0A518DEQ1"/>
<dbReference type="InterPro" id="IPR012902">
    <property type="entry name" value="N_methyl_site"/>
</dbReference>
<dbReference type="Proteomes" id="UP000317429">
    <property type="component" value="Chromosome"/>
</dbReference>
<dbReference type="InterPro" id="IPR045584">
    <property type="entry name" value="Pilin-like"/>
</dbReference>
<sequence length="172" mass="18098">MQLATSTCDRRENARPEVPRRAFTLLELLVVLTIVGVLSGMAAVRFGDGLLGQTSAEGYVRRLALDLRQTRRTAIATGDVCRLALSSTGGAIVSYRILRQASGGDVAVDEAVATPDGVVVASDYAAWSFDFDGALTAASPSGSLRVDGPNSYWVITLFGAGGSVETARYLQP</sequence>
<evidence type="ECO:0000256" key="9">
    <source>
        <dbReference type="ARBA" id="ARBA00025772"/>
    </source>
</evidence>
<reference evidence="13 14" key="1">
    <citation type="submission" date="2019-02" db="EMBL/GenBank/DDBJ databases">
        <title>Deep-cultivation of Planctomycetes and their phenomic and genomic characterization uncovers novel biology.</title>
        <authorList>
            <person name="Wiegand S."/>
            <person name="Jogler M."/>
            <person name="Boedeker C."/>
            <person name="Pinto D."/>
            <person name="Vollmers J."/>
            <person name="Rivas-Marin E."/>
            <person name="Kohn T."/>
            <person name="Peeters S.H."/>
            <person name="Heuer A."/>
            <person name="Rast P."/>
            <person name="Oberbeckmann S."/>
            <person name="Bunk B."/>
            <person name="Jeske O."/>
            <person name="Meyerdierks A."/>
            <person name="Storesund J.E."/>
            <person name="Kallscheuer N."/>
            <person name="Luecker S."/>
            <person name="Lage O.M."/>
            <person name="Pohl T."/>
            <person name="Merkel B.J."/>
            <person name="Hornburger P."/>
            <person name="Mueller R.-W."/>
            <person name="Bruemmer F."/>
            <person name="Labrenz M."/>
            <person name="Spormann A.M."/>
            <person name="Op den Camp H."/>
            <person name="Overmann J."/>
            <person name="Amann R."/>
            <person name="Jetten M.S.M."/>
            <person name="Mascher T."/>
            <person name="Medema M.H."/>
            <person name="Devos D.P."/>
            <person name="Kaster A.-K."/>
            <person name="Ovreas L."/>
            <person name="Rohde M."/>
            <person name="Galperin M.Y."/>
            <person name="Jogler C."/>
        </authorList>
    </citation>
    <scope>NUCLEOTIDE SEQUENCE [LARGE SCALE GENOMIC DNA]</scope>
    <source>
        <strain evidence="13 14">Pla175</strain>
    </source>
</reference>
<keyword evidence="3" id="KW-1003">Cell membrane</keyword>
<evidence type="ECO:0000313" key="13">
    <source>
        <dbReference type="EMBL" id="QDU89912.1"/>
    </source>
</evidence>
<evidence type="ECO:0000256" key="1">
    <source>
        <dbReference type="ARBA" id="ARBA00004377"/>
    </source>
</evidence>
<dbReference type="Pfam" id="PF12019">
    <property type="entry name" value="GspH"/>
    <property type="match status" value="1"/>
</dbReference>
<keyword evidence="5" id="KW-0997">Cell inner membrane</keyword>
<evidence type="ECO:0000256" key="5">
    <source>
        <dbReference type="ARBA" id="ARBA00022519"/>
    </source>
</evidence>